<protein>
    <submittedName>
        <fullName evidence="2">DUF4012 domain-containing protein</fullName>
    </submittedName>
</protein>
<keyword evidence="3" id="KW-1185">Reference proteome</keyword>
<feature type="compositionally biased region" description="Polar residues" evidence="1">
    <location>
        <begin position="573"/>
        <end position="591"/>
    </location>
</feature>
<evidence type="ECO:0000313" key="3">
    <source>
        <dbReference type="Proteomes" id="UP001138997"/>
    </source>
</evidence>
<comment type="caution">
    <text evidence="2">The sequence shown here is derived from an EMBL/GenBank/DDBJ whole genome shotgun (WGS) entry which is preliminary data.</text>
</comment>
<dbReference type="RefSeq" id="WP_231440549.1">
    <property type="nucleotide sequence ID" value="NZ_JAJOMB010000004.1"/>
</dbReference>
<dbReference type="Pfam" id="PF13196">
    <property type="entry name" value="DUF4012"/>
    <property type="match status" value="1"/>
</dbReference>
<dbReference type="AlphaFoldDB" id="A0A9X1NDP6"/>
<reference evidence="2" key="1">
    <citation type="submission" date="2021-11" db="EMBL/GenBank/DDBJ databases">
        <title>Streptomyces corallinus and Kineosporia corallina sp. nov., two new coral-derived marine actinobacteria.</title>
        <authorList>
            <person name="Buangrab K."/>
            <person name="Sutthacheep M."/>
            <person name="Yeemin T."/>
            <person name="Harunari E."/>
            <person name="Igarashi Y."/>
            <person name="Sripreechasak P."/>
            <person name="Kanchanasin P."/>
            <person name="Tanasupawat S."/>
            <person name="Phongsopitanun W."/>
        </authorList>
    </citation>
    <scope>NUCLEOTIDE SEQUENCE</scope>
    <source>
        <strain evidence="2">JCM 31032</strain>
    </source>
</reference>
<sequence length="591" mass="61976">MLTAAVAMLAVVGAGAWLAVRAKQVQGAVQVLQADGLVLQGNLESYDLVATGESLAKVRASAERVDSLTSDPVWAVASYVPVLGRDLYAARQVGRSMNDITKSAAPLEAALPRLKPTGASGTQGQLDTAAIQDIADAMPGLSAAISAGAVRVGELDTSKLRPEVARGVTLLNQGLNSARGPFADSVPILQQLPGMLGSDGRKTWLVLLQQDAEARGTGGLVGAFAELHTEQGRMELADAESRSKLDAGPAIPATVAPDSLRKHYGRDLTEWAGFNASPHFPHTGVLAASGWKARTREQIDFVAGVDQNVVAAMLAATGPVKVRNVQVDSSNAVQFLSRGVYSRWSDPAEVDAVTTELVEAVFGKFSSGEFSLPTLIKSLRDPVRERRLLLWAGDNDVQDQLEQLSVSGTLPGDPGPFAMAVINNGGGNKMDAYLQLDTKYSPGSCTNSARTGQISVTLDNMAPKDGKGLPSYVNVRSDLLQKGIRGKQTRDGSNRIVLDIYGPVGSTAVLAQIDGTTVAPIIGSDTNHPVWRVIVPIQAGQQRTVNVVMSTPVVEDDAGLTPVVLNQPMVRPATSSSEPLTACKTSSVVGG</sequence>
<gene>
    <name evidence="2" type="ORF">LR394_10730</name>
</gene>
<dbReference type="InterPro" id="IPR025101">
    <property type="entry name" value="DUF4012"/>
</dbReference>
<evidence type="ECO:0000256" key="1">
    <source>
        <dbReference type="SAM" id="MobiDB-lite"/>
    </source>
</evidence>
<accession>A0A9X1NDP6</accession>
<dbReference type="EMBL" id="JAJOMB010000004">
    <property type="protein sequence ID" value="MCD5311376.1"/>
    <property type="molecule type" value="Genomic_DNA"/>
</dbReference>
<evidence type="ECO:0000313" key="2">
    <source>
        <dbReference type="EMBL" id="MCD5311376.1"/>
    </source>
</evidence>
<proteinExistence type="predicted"/>
<feature type="region of interest" description="Disordered" evidence="1">
    <location>
        <begin position="572"/>
        <end position="591"/>
    </location>
</feature>
<organism evidence="2 3">
    <name type="scientific">Kineosporia babensis</name>
    <dbReference type="NCBI Taxonomy" id="499548"/>
    <lineage>
        <taxon>Bacteria</taxon>
        <taxon>Bacillati</taxon>
        <taxon>Actinomycetota</taxon>
        <taxon>Actinomycetes</taxon>
        <taxon>Kineosporiales</taxon>
        <taxon>Kineosporiaceae</taxon>
        <taxon>Kineosporia</taxon>
    </lineage>
</organism>
<name>A0A9X1NDP6_9ACTN</name>
<dbReference type="Proteomes" id="UP001138997">
    <property type="component" value="Unassembled WGS sequence"/>
</dbReference>